<organism evidence="1">
    <name type="scientific">marine metagenome</name>
    <dbReference type="NCBI Taxonomy" id="408172"/>
    <lineage>
        <taxon>unclassified sequences</taxon>
        <taxon>metagenomes</taxon>
        <taxon>ecological metagenomes</taxon>
    </lineage>
</organism>
<accession>A0A382YEU5</accession>
<dbReference type="SUPFAM" id="SSF53335">
    <property type="entry name" value="S-adenosyl-L-methionine-dependent methyltransferases"/>
    <property type="match status" value="1"/>
</dbReference>
<protein>
    <recommendedName>
        <fullName evidence="2">Methyltransferase type 11 domain-containing protein</fullName>
    </recommendedName>
</protein>
<name>A0A382YEU5_9ZZZZ</name>
<feature type="non-terminal residue" evidence="1">
    <location>
        <position position="102"/>
    </location>
</feature>
<reference evidence="1" key="1">
    <citation type="submission" date="2018-05" db="EMBL/GenBank/DDBJ databases">
        <authorList>
            <person name="Lanie J.A."/>
            <person name="Ng W.-L."/>
            <person name="Kazmierczak K.M."/>
            <person name="Andrzejewski T.M."/>
            <person name="Davidsen T.M."/>
            <person name="Wayne K.J."/>
            <person name="Tettelin H."/>
            <person name="Glass J.I."/>
            <person name="Rusch D."/>
            <person name="Podicherti R."/>
            <person name="Tsui H.-C.T."/>
            <person name="Winkler M.E."/>
        </authorList>
    </citation>
    <scope>NUCLEOTIDE SEQUENCE</scope>
</reference>
<dbReference type="Gene3D" id="3.40.50.150">
    <property type="entry name" value="Vaccinia Virus protein VP39"/>
    <property type="match status" value="1"/>
</dbReference>
<proteinExistence type="predicted"/>
<dbReference type="AlphaFoldDB" id="A0A382YEU5"/>
<sequence>METLMERANRLEAEGIFLGGPAKFFKTAGQKQLVTLLSQGLTPHSKVLDIGCGCLRGGYWLIHFLGKGCYFGIEPNKEMLEAGTRILLEPELEDLKKPKFDF</sequence>
<evidence type="ECO:0000313" key="1">
    <source>
        <dbReference type="EMBL" id="SVD81827.1"/>
    </source>
</evidence>
<dbReference type="InterPro" id="IPR029063">
    <property type="entry name" value="SAM-dependent_MTases_sf"/>
</dbReference>
<evidence type="ECO:0008006" key="2">
    <source>
        <dbReference type="Google" id="ProtNLM"/>
    </source>
</evidence>
<gene>
    <name evidence="1" type="ORF">METZ01_LOCUS434681</name>
</gene>
<dbReference type="EMBL" id="UINC01175284">
    <property type="protein sequence ID" value="SVD81827.1"/>
    <property type="molecule type" value="Genomic_DNA"/>
</dbReference>